<evidence type="ECO:0000256" key="4">
    <source>
        <dbReference type="ARBA" id="ARBA00022840"/>
    </source>
</evidence>
<evidence type="ECO:0000256" key="5">
    <source>
        <dbReference type="ARBA" id="ARBA00034923"/>
    </source>
</evidence>
<evidence type="ECO:0000259" key="6">
    <source>
        <dbReference type="Pfam" id="PF13361"/>
    </source>
</evidence>
<dbReference type="InterPro" id="IPR014017">
    <property type="entry name" value="DNA_helicase_UvrD-like_C"/>
</dbReference>
<comment type="caution">
    <text evidence="7">The sequence shown here is derived from an EMBL/GenBank/DDBJ whole genome shotgun (WGS) entry which is preliminary data.</text>
</comment>
<dbReference type="Pfam" id="PF13361">
    <property type="entry name" value="UvrD_C"/>
    <property type="match status" value="1"/>
</dbReference>
<dbReference type="PANTHER" id="PTHR11070">
    <property type="entry name" value="UVRD / RECB / PCRA DNA HELICASE FAMILY MEMBER"/>
    <property type="match status" value="1"/>
</dbReference>
<dbReference type="GO" id="GO:0003677">
    <property type="term" value="F:DNA binding"/>
    <property type="evidence" value="ECO:0007669"/>
    <property type="project" value="InterPro"/>
</dbReference>
<dbReference type="Gene3D" id="3.40.50.300">
    <property type="entry name" value="P-loop containing nucleotide triphosphate hydrolases"/>
    <property type="match status" value="1"/>
</dbReference>
<dbReference type="GO" id="GO:0005829">
    <property type="term" value="C:cytosol"/>
    <property type="evidence" value="ECO:0007669"/>
    <property type="project" value="TreeGrafter"/>
</dbReference>
<keyword evidence="1" id="KW-0547">Nucleotide-binding</keyword>
<dbReference type="RefSeq" id="WP_140841320.1">
    <property type="nucleotide sequence ID" value="NZ_RCZI01000002.1"/>
</dbReference>
<dbReference type="PANTHER" id="PTHR11070:SF2">
    <property type="entry name" value="ATP-DEPENDENT DNA HELICASE SRS2"/>
    <property type="match status" value="1"/>
</dbReference>
<dbReference type="GO" id="GO:0043138">
    <property type="term" value="F:3'-5' DNA helicase activity"/>
    <property type="evidence" value="ECO:0007669"/>
    <property type="project" value="TreeGrafter"/>
</dbReference>
<keyword evidence="2" id="KW-0378">Hydrolase</keyword>
<keyword evidence="3" id="KW-0347">Helicase</keyword>
<protein>
    <recommendedName>
        <fullName evidence="5">DNA 3'-5' helicase II</fullName>
    </recommendedName>
</protein>
<evidence type="ECO:0000313" key="7">
    <source>
        <dbReference type="EMBL" id="TPG29111.1"/>
    </source>
</evidence>
<dbReference type="EMBL" id="RCZI01000002">
    <property type="protein sequence ID" value="TPG29111.1"/>
    <property type="molecule type" value="Genomic_DNA"/>
</dbReference>
<dbReference type="GO" id="GO:0005524">
    <property type="term" value="F:ATP binding"/>
    <property type="evidence" value="ECO:0007669"/>
    <property type="project" value="UniProtKB-KW"/>
</dbReference>
<dbReference type="AlphaFoldDB" id="A0A502DXV0"/>
<feature type="domain" description="UvrD-like helicase C-terminal" evidence="6">
    <location>
        <begin position="174"/>
        <end position="227"/>
    </location>
</feature>
<keyword evidence="4" id="KW-0067">ATP-binding</keyword>
<proteinExistence type="predicted"/>
<evidence type="ECO:0000256" key="2">
    <source>
        <dbReference type="ARBA" id="ARBA00022801"/>
    </source>
</evidence>
<accession>A0A502DXV0</accession>
<name>A0A502DXV0_9BURK</name>
<dbReference type="InterPro" id="IPR027417">
    <property type="entry name" value="P-loop_NTPase"/>
</dbReference>
<reference evidence="7 8" key="1">
    <citation type="journal article" date="2019" name="Environ. Microbiol.">
        <title>Species interactions and distinct microbial communities in high Arctic permafrost affected cryosols are associated with the CH4 and CO2 gas fluxes.</title>
        <authorList>
            <person name="Altshuler I."/>
            <person name="Hamel J."/>
            <person name="Turney S."/>
            <person name="Magnuson E."/>
            <person name="Levesque R."/>
            <person name="Greer C."/>
            <person name="Whyte L.G."/>
        </authorList>
    </citation>
    <scope>NUCLEOTIDE SEQUENCE [LARGE SCALE GENOMIC DNA]</scope>
    <source>
        <strain evidence="7 8">S06.C</strain>
    </source>
</reference>
<dbReference type="InterPro" id="IPR000212">
    <property type="entry name" value="DNA_helicase_UvrD/REP"/>
</dbReference>
<organism evidence="7 8">
    <name type="scientific">Variovorax guangxiensis</name>
    <dbReference type="NCBI Taxonomy" id="1775474"/>
    <lineage>
        <taxon>Bacteria</taxon>
        <taxon>Pseudomonadati</taxon>
        <taxon>Pseudomonadota</taxon>
        <taxon>Betaproteobacteria</taxon>
        <taxon>Burkholderiales</taxon>
        <taxon>Comamonadaceae</taxon>
        <taxon>Variovorax</taxon>
    </lineage>
</organism>
<sequence length="237" mass="25825">MAALIHPPTAAFHVTTGARRCGLRPKQTRTPGASPKRSKQFSFKSVGIQAQGRTMVLKINDRNTRQILQTASQIAGGLLTAENSEQGEDGIPPLLPVSCGREGPEPMVINLPTLHEEAAKVAELLSAALQEGHLWGDMAVLRRHHDGMEECARALTRRRLPHQVRHRSGDFGPLEDSIKVMTMHVSKGLEFPVVAMVGAHSRSTEDIGEERLLYVASTRATTRLVVACKHEPSGRAT</sequence>
<evidence type="ECO:0000313" key="8">
    <source>
        <dbReference type="Proteomes" id="UP000319212"/>
    </source>
</evidence>
<dbReference type="GO" id="GO:0016787">
    <property type="term" value="F:hydrolase activity"/>
    <property type="evidence" value="ECO:0007669"/>
    <property type="project" value="UniProtKB-KW"/>
</dbReference>
<dbReference type="OrthoDB" id="393237at2"/>
<evidence type="ECO:0000256" key="3">
    <source>
        <dbReference type="ARBA" id="ARBA00022806"/>
    </source>
</evidence>
<gene>
    <name evidence="7" type="ORF">EAH82_10135</name>
</gene>
<dbReference type="Proteomes" id="UP000319212">
    <property type="component" value="Unassembled WGS sequence"/>
</dbReference>
<dbReference type="GO" id="GO:0000725">
    <property type="term" value="P:recombinational repair"/>
    <property type="evidence" value="ECO:0007669"/>
    <property type="project" value="TreeGrafter"/>
</dbReference>
<dbReference type="SUPFAM" id="SSF52540">
    <property type="entry name" value="P-loop containing nucleoside triphosphate hydrolases"/>
    <property type="match status" value="1"/>
</dbReference>
<evidence type="ECO:0000256" key="1">
    <source>
        <dbReference type="ARBA" id="ARBA00022741"/>
    </source>
</evidence>